<name>F2DTS7_HORVV</name>
<feature type="region of interest" description="Disordered" evidence="1">
    <location>
        <begin position="122"/>
        <end position="183"/>
    </location>
</feature>
<organism evidence="2">
    <name type="scientific">Hordeum vulgare subsp. vulgare</name>
    <name type="common">Domesticated barley</name>
    <dbReference type="NCBI Taxonomy" id="112509"/>
    <lineage>
        <taxon>Eukaryota</taxon>
        <taxon>Viridiplantae</taxon>
        <taxon>Streptophyta</taxon>
        <taxon>Embryophyta</taxon>
        <taxon>Tracheophyta</taxon>
        <taxon>Spermatophyta</taxon>
        <taxon>Magnoliopsida</taxon>
        <taxon>Liliopsida</taxon>
        <taxon>Poales</taxon>
        <taxon>Poaceae</taxon>
        <taxon>BOP clade</taxon>
        <taxon>Pooideae</taxon>
        <taxon>Triticodae</taxon>
        <taxon>Triticeae</taxon>
        <taxon>Hordeinae</taxon>
        <taxon>Hordeum</taxon>
    </lineage>
</organism>
<proteinExistence type="evidence at transcript level"/>
<reference evidence="2" key="1">
    <citation type="journal article" date="2011" name="Plant Physiol.">
        <title>Comprehensive sequence analysis of 24,783 barley full-length cDNAs derived from 12 clone libraries.</title>
        <authorList>
            <person name="Matsumoto T."/>
            <person name="Tanaka T."/>
            <person name="Sakai H."/>
            <person name="Amano N."/>
            <person name="Kanamori H."/>
            <person name="Kurita K."/>
            <person name="Kikuta A."/>
            <person name="Kamiya K."/>
            <person name="Yamamoto M."/>
            <person name="Ikawa H."/>
            <person name="Fujii N."/>
            <person name="Hori K."/>
            <person name="Itoh T."/>
            <person name="Sato K."/>
        </authorList>
    </citation>
    <scope>NUCLEOTIDE SEQUENCE</scope>
    <source>
        <tissue evidence="2">Shoot and root</tissue>
    </source>
</reference>
<evidence type="ECO:0000256" key="1">
    <source>
        <dbReference type="SAM" id="MobiDB-lite"/>
    </source>
</evidence>
<dbReference type="AlphaFoldDB" id="F2DTS7"/>
<sequence length="212" mass="23163">MSLPLLFFSVGRGGSWHAVREREAVADPLDDLLPLGRVLQEALRAPPLHHLGDRGRHGRKRRAPDARLLREQRPLVRPLRVGRVAAPLLHVHQPPEGGVAGDHPHGARGRVHGGALHAEHHVADAGAGGERAEQERERRSPARDGAHGVEPAGARVDAPGQRLHVQDVGERRGARRRVGELAPRRRGDAVPGVEVHVLLRVRDHHCRCRAAT</sequence>
<feature type="region of interest" description="Disordered" evidence="1">
    <location>
        <begin position="92"/>
        <end position="111"/>
    </location>
</feature>
<accession>F2DTS7</accession>
<protein>
    <submittedName>
        <fullName evidence="2">Predicted protein</fullName>
    </submittedName>
</protein>
<feature type="compositionally biased region" description="Basic and acidic residues" evidence="1">
    <location>
        <begin position="130"/>
        <end position="147"/>
    </location>
</feature>
<feature type="compositionally biased region" description="Basic and acidic residues" evidence="1">
    <location>
        <begin position="164"/>
        <end position="183"/>
    </location>
</feature>
<dbReference type="EMBL" id="AK367295">
    <property type="protein sequence ID" value="BAJ98498.1"/>
    <property type="molecule type" value="mRNA"/>
</dbReference>
<evidence type="ECO:0000313" key="2">
    <source>
        <dbReference type="EMBL" id="BAJ98498.1"/>
    </source>
</evidence>
<feature type="region of interest" description="Disordered" evidence="1">
    <location>
        <begin position="48"/>
        <end position="67"/>
    </location>
</feature>